<evidence type="ECO:0000256" key="3">
    <source>
        <dbReference type="ARBA" id="ARBA00022676"/>
    </source>
</evidence>
<feature type="domain" description="Exostosin GT47" evidence="7">
    <location>
        <begin position="116"/>
        <end position="347"/>
    </location>
</feature>
<dbReference type="GO" id="GO:0000139">
    <property type="term" value="C:Golgi membrane"/>
    <property type="evidence" value="ECO:0007669"/>
    <property type="project" value="UniProtKB-SubCell"/>
</dbReference>
<evidence type="ECO:0000256" key="1">
    <source>
        <dbReference type="ARBA" id="ARBA00004323"/>
    </source>
</evidence>
<dbReference type="InterPro" id="IPR040911">
    <property type="entry name" value="Exostosin_GT47"/>
</dbReference>
<dbReference type="InParanoid" id="A0A1D6QF60"/>
<dbReference type="InterPro" id="IPR004263">
    <property type="entry name" value="Exostosin"/>
</dbReference>
<keyword evidence="3 8" id="KW-0328">Glycosyltransferase</keyword>
<protein>
    <submittedName>
        <fullName evidence="8">Putative xyloglucan galactosyltransferase GT19</fullName>
    </submittedName>
</protein>
<dbReference type="Pfam" id="PF03016">
    <property type="entry name" value="Exostosin_GT47"/>
    <property type="match status" value="1"/>
</dbReference>
<dbReference type="OMA" id="WYRNEAR"/>
<proteinExistence type="inferred from homology"/>
<dbReference type="PANTHER" id="PTHR11062:SF58">
    <property type="entry name" value="XYLOGLUCAN GALACTOSYLTRANSFERASE GT19-RELATED"/>
    <property type="match status" value="1"/>
</dbReference>
<keyword evidence="4" id="KW-0735">Signal-anchor</keyword>
<accession>A0A1D6QF60</accession>
<evidence type="ECO:0000256" key="6">
    <source>
        <dbReference type="SAM" id="MobiDB-lite"/>
    </source>
</evidence>
<evidence type="ECO:0000256" key="2">
    <source>
        <dbReference type="ARBA" id="ARBA00010271"/>
    </source>
</evidence>
<reference evidence="8" key="1">
    <citation type="submission" date="2015-12" db="EMBL/GenBank/DDBJ databases">
        <title>Update maize B73 reference genome by single molecule sequencing technologies.</title>
        <authorList>
            <consortium name="Maize Genome Sequencing Project"/>
            <person name="Ware D."/>
        </authorList>
    </citation>
    <scope>NUCLEOTIDE SEQUENCE</scope>
    <source>
        <tissue evidence="8">Seedling</tissue>
    </source>
</reference>
<keyword evidence="8" id="KW-0808">Transferase</keyword>
<dbReference type="PANTHER" id="PTHR11062">
    <property type="entry name" value="EXOSTOSIN HEPARAN SULFATE GLYCOSYLTRANSFERASE -RELATED"/>
    <property type="match status" value="1"/>
</dbReference>
<dbReference type="ExpressionAtlas" id="A0A1D6QF60">
    <property type="expression patterns" value="baseline"/>
</dbReference>
<sequence>MASYRPYALPPPQGGYPPQMNPYAPPLPPPQAPYNRMPTPPYHAGPPPPPPPHQPQFNFGPGPPQQHPRRLRCAFLFFIGNNGALISCVQNFPKSHGTIVGILKASPPCPAPPTRAGRRIHIRGLPPHFNTDLLRHCGANALPLADPSAVATSVPPCESLADHGLGPRTHPRNRSWYRNEARLLEAFFHRRILERDCFADDPADVVFLPYYAALDALSYMIDPALLDESTRHGVALAEFLSSDQAHILSRRHGHDHFLVVAGSAWDYAQSPGVEPRLWGSTSLLRLPELANFTSLTLESRTWPWQEHAIPHPTSFHPSSLGHLRAWLARACRSCCATLMLFAGGASRPCRPLLGQTVLGYRWTV</sequence>
<dbReference type="PaxDb" id="4577-GRMZM2G021401_P01"/>
<gene>
    <name evidence="8" type="ORF">ZEAMMB73_Zm00001d052301</name>
</gene>
<evidence type="ECO:0000259" key="7">
    <source>
        <dbReference type="Pfam" id="PF03016"/>
    </source>
</evidence>
<evidence type="ECO:0000256" key="4">
    <source>
        <dbReference type="ARBA" id="ARBA00022968"/>
    </source>
</evidence>
<dbReference type="GO" id="GO:0016757">
    <property type="term" value="F:glycosyltransferase activity"/>
    <property type="evidence" value="ECO:0007669"/>
    <property type="project" value="UniProtKB-KW"/>
</dbReference>
<dbReference type="AlphaFoldDB" id="A0A1D6QF60"/>
<keyword evidence="5" id="KW-0333">Golgi apparatus</keyword>
<dbReference type="EMBL" id="CM000780">
    <property type="protein sequence ID" value="AQK56713.1"/>
    <property type="molecule type" value="Genomic_DNA"/>
</dbReference>
<feature type="region of interest" description="Disordered" evidence="6">
    <location>
        <begin position="1"/>
        <end position="66"/>
    </location>
</feature>
<evidence type="ECO:0000256" key="5">
    <source>
        <dbReference type="ARBA" id="ARBA00023034"/>
    </source>
</evidence>
<organism evidence="8">
    <name type="scientific">Zea mays</name>
    <name type="common">Maize</name>
    <dbReference type="NCBI Taxonomy" id="4577"/>
    <lineage>
        <taxon>Eukaryota</taxon>
        <taxon>Viridiplantae</taxon>
        <taxon>Streptophyta</taxon>
        <taxon>Embryophyta</taxon>
        <taxon>Tracheophyta</taxon>
        <taxon>Spermatophyta</taxon>
        <taxon>Magnoliopsida</taxon>
        <taxon>Liliopsida</taxon>
        <taxon>Poales</taxon>
        <taxon>Poaceae</taxon>
        <taxon>PACMAD clade</taxon>
        <taxon>Panicoideae</taxon>
        <taxon>Andropogonodae</taxon>
        <taxon>Andropogoneae</taxon>
        <taxon>Tripsacinae</taxon>
        <taxon>Zea</taxon>
    </lineage>
</organism>
<evidence type="ECO:0000313" key="8">
    <source>
        <dbReference type="EMBL" id="AQK56713.1"/>
    </source>
</evidence>
<keyword evidence="4" id="KW-0812">Transmembrane</keyword>
<dbReference type="STRING" id="4577.A0A1D6QF60"/>
<dbReference type="eggNOG" id="KOG1021">
    <property type="taxonomic scope" value="Eukaryota"/>
</dbReference>
<feature type="compositionally biased region" description="Pro residues" evidence="6">
    <location>
        <begin position="8"/>
        <end position="54"/>
    </location>
</feature>
<comment type="similarity">
    <text evidence="2">Belongs to the glycosyltransferase 47 family.</text>
</comment>
<name>A0A1D6QF60_MAIZE</name>
<comment type="subcellular location">
    <subcellularLocation>
        <location evidence="1">Golgi apparatus membrane</location>
        <topology evidence="1">Single-pass type II membrane protein</topology>
    </subcellularLocation>
</comment>